<dbReference type="PANTHER" id="PTHR33755:SF6">
    <property type="entry name" value="PLASMID STABILIZATION SYSTEM PROTEIN"/>
    <property type="match status" value="1"/>
</dbReference>
<comment type="similarity">
    <text evidence="1">Belongs to the RelE toxin family.</text>
</comment>
<reference evidence="3 4" key="1">
    <citation type="submission" date="2018-08" db="EMBL/GenBank/DDBJ databases">
        <title>Genome sequence of Methylocystis hirsuta CSC1, a methanotroph able to accumulate PHAs.</title>
        <authorList>
            <person name="Bordel S."/>
            <person name="Rodriguez E."/>
            <person name="Gancedo J."/>
            <person name="Munoz R."/>
        </authorList>
    </citation>
    <scope>NUCLEOTIDE SEQUENCE [LARGE SCALE GENOMIC DNA]</scope>
    <source>
        <strain evidence="3 4">CSC1</strain>
    </source>
</reference>
<comment type="caution">
    <text evidence="3">The sequence shown here is derived from an EMBL/GenBank/DDBJ whole genome shotgun (WGS) entry which is preliminary data.</text>
</comment>
<dbReference type="Gene3D" id="3.30.2310.20">
    <property type="entry name" value="RelE-like"/>
    <property type="match status" value="1"/>
</dbReference>
<dbReference type="InterPro" id="IPR051803">
    <property type="entry name" value="TA_system_RelE-like_toxin"/>
</dbReference>
<evidence type="ECO:0000256" key="2">
    <source>
        <dbReference type="ARBA" id="ARBA00022649"/>
    </source>
</evidence>
<evidence type="ECO:0000256" key="1">
    <source>
        <dbReference type="ARBA" id="ARBA00006226"/>
    </source>
</evidence>
<dbReference type="EMBL" id="QWDD01000001">
    <property type="protein sequence ID" value="RNJ48492.1"/>
    <property type="molecule type" value="Genomic_DNA"/>
</dbReference>
<keyword evidence="4" id="KW-1185">Reference proteome</keyword>
<protein>
    <submittedName>
        <fullName evidence="3">Type II toxin-antitoxin system RelE/ParE family toxin</fullName>
    </submittedName>
</protein>
<dbReference type="Pfam" id="PF05016">
    <property type="entry name" value="ParE_toxin"/>
    <property type="match status" value="1"/>
</dbReference>
<dbReference type="InterPro" id="IPR035093">
    <property type="entry name" value="RelE/ParE_toxin_dom_sf"/>
</dbReference>
<accession>A0A3M9XLE2</accession>
<keyword evidence="2" id="KW-1277">Toxin-antitoxin system</keyword>
<dbReference type="PANTHER" id="PTHR33755">
    <property type="entry name" value="TOXIN PARE1-RELATED"/>
    <property type="match status" value="1"/>
</dbReference>
<proteinExistence type="inferred from homology"/>
<dbReference type="OrthoDB" id="595470at2"/>
<name>A0A3M9XLE2_9HYPH</name>
<organism evidence="3 4">
    <name type="scientific">Methylocystis hirsuta</name>
    <dbReference type="NCBI Taxonomy" id="369798"/>
    <lineage>
        <taxon>Bacteria</taxon>
        <taxon>Pseudomonadati</taxon>
        <taxon>Pseudomonadota</taxon>
        <taxon>Alphaproteobacteria</taxon>
        <taxon>Hyphomicrobiales</taxon>
        <taxon>Methylocystaceae</taxon>
        <taxon>Methylocystis</taxon>
    </lineage>
</organism>
<gene>
    <name evidence="3" type="ORF">D1O30_01460</name>
</gene>
<dbReference type="RefSeq" id="WP_123174495.1">
    <property type="nucleotide sequence ID" value="NZ_QWDD01000001.1"/>
</dbReference>
<dbReference type="InterPro" id="IPR007712">
    <property type="entry name" value="RelE/ParE_toxin"/>
</dbReference>
<sequence length="99" mass="11377">MEEIHGVKFRYARAAQRDLSSIFAYLAERSPQAKRLVAARLSNAIRLIGDNPAIGMRTQQPGIFVKFVPKSAYKIFYRVEGVTIQIIHIRHSARRPWLL</sequence>
<evidence type="ECO:0000313" key="3">
    <source>
        <dbReference type="EMBL" id="RNJ48492.1"/>
    </source>
</evidence>
<dbReference type="Proteomes" id="UP000268623">
    <property type="component" value="Unassembled WGS sequence"/>
</dbReference>
<evidence type="ECO:0000313" key="4">
    <source>
        <dbReference type="Proteomes" id="UP000268623"/>
    </source>
</evidence>
<dbReference type="AlphaFoldDB" id="A0A3M9XLE2"/>